<dbReference type="Proteomes" id="UP000027142">
    <property type="component" value="Chromosome"/>
</dbReference>
<organism evidence="4 5">
    <name type="scientific">Shouchella lehensis G1</name>
    <dbReference type="NCBI Taxonomy" id="1246626"/>
    <lineage>
        <taxon>Bacteria</taxon>
        <taxon>Bacillati</taxon>
        <taxon>Bacillota</taxon>
        <taxon>Bacilli</taxon>
        <taxon>Bacillales</taxon>
        <taxon>Bacillaceae</taxon>
        <taxon>Shouchella</taxon>
    </lineage>
</organism>
<dbReference type="PATRIC" id="fig|1246626.3.peg.3265"/>
<proteinExistence type="inferred from homology"/>
<comment type="similarity">
    <text evidence="1">Belongs to the phosphate/phosphite/phosphonate binding protein family.</text>
</comment>
<dbReference type="EMBL" id="CP003923">
    <property type="protein sequence ID" value="AIC95835.1"/>
    <property type="molecule type" value="Genomic_DNA"/>
</dbReference>
<dbReference type="Gene3D" id="3.40.190.10">
    <property type="entry name" value="Periplasmic binding protein-like II"/>
    <property type="match status" value="2"/>
</dbReference>
<evidence type="ECO:0000313" key="5">
    <source>
        <dbReference type="Proteomes" id="UP000027142"/>
    </source>
</evidence>
<dbReference type="InterPro" id="IPR005770">
    <property type="entry name" value="PhnD"/>
</dbReference>
<reference evidence="4 5" key="1">
    <citation type="journal article" date="2014" name="Gene">
        <title>A comparative genomic analysis of the alkalitolerant soil bacterium Bacillus lehensis G1.</title>
        <authorList>
            <person name="Noor Y.M."/>
            <person name="Samsulrizal N.H."/>
            <person name="Jema'on N.A."/>
            <person name="Low K.O."/>
            <person name="Ramli A.N."/>
            <person name="Alias N.I."/>
            <person name="Damis S.I."/>
            <person name="Fuzi S.F."/>
            <person name="Isa M.N."/>
            <person name="Murad A.M."/>
            <person name="Raih M.F."/>
            <person name="Bakar F.D."/>
            <person name="Najimudin N."/>
            <person name="Mahadi N.M."/>
            <person name="Illias R.M."/>
        </authorList>
    </citation>
    <scope>NUCLEOTIDE SEQUENCE [LARGE SCALE GENOMIC DNA]</scope>
    <source>
        <strain evidence="4 5">G1</strain>
    </source>
</reference>
<dbReference type="KEGG" id="ble:BleG1_3288"/>
<keyword evidence="5" id="KW-1185">Reference proteome</keyword>
<protein>
    <submittedName>
        <fullName evidence="4">Phosphonate transporter protein</fullName>
    </submittedName>
</protein>
<dbReference type="SUPFAM" id="SSF53850">
    <property type="entry name" value="Periplasmic binding protein-like II"/>
    <property type="match status" value="1"/>
</dbReference>
<dbReference type="eggNOG" id="COG3221">
    <property type="taxonomic scope" value="Bacteria"/>
</dbReference>
<evidence type="ECO:0000256" key="1">
    <source>
        <dbReference type="ARBA" id="ARBA00007162"/>
    </source>
</evidence>
<dbReference type="OrthoDB" id="9776786at2"/>
<evidence type="ECO:0000313" key="4">
    <source>
        <dbReference type="EMBL" id="AIC95835.1"/>
    </source>
</evidence>
<feature type="chain" id="PRO_5039230127" evidence="3">
    <location>
        <begin position="20"/>
        <end position="303"/>
    </location>
</feature>
<sequence>MKKKVMGSTLVAATALMLAACGDGGDEAFEPTDKLRVQFVPSQNAETLDVIAQPLEDLLSEELDGIEVEVSVSTDYPSVITALGSGSVDVGFLPPSAYVTAKEEGFAEVILQSLRYGVNEEDGTPTDELVEGYKSQFLVRADSDIETLEDVEGKTVAFQGRSSSAGYVWPAASLLDIGIDPETDVNAVERQGHDQAILSLLDESVDVAVTFQDARNTVANDFPDVWETTRVIATTEMIPNDTISVRSDMSEEWQEKLQTAFINIGKSEVGRQIIFDVYSHEGYMESEDSNFDIVRQYEEEIGE</sequence>
<keyword evidence="2 3" id="KW-0732">Signal</keyword>
<dbReference type="AlphaFoldDB" id="A0A060M1D4"/>
<dbReference type="PROSITE" id="PS51257">
    <property type="entry name" value="PROKAR_LIPOPROTEIN"/>
    <property type="match status" value="1"/>
</dbReference>
<dbReference type="PANTHER" id="PTHR35841:SF1">
    <property type="entry name" value="PHOSPHONATES-BINDING PERIPLASMIC PROTEIN"/>
    <property type="match status" value="1"/>
</dbReference>
<name>A0A060M1D4_9BACI</name>
<dbReference type="STRING" id="1246626.BleG1_3288"/>
<evidence type="ECO:0000256" key="2">
    <source>
        <dbReference type="ARBA" id="ARBA00022729"/>
    </source>
</evidence>
<gene>
    <name evidence="4" type="ORF">BleG1_3288</name>
</gene>
<dbReference type="GO" id="GO:0055085">
    <property type="term" value="P:transmembrane transport"/>
    <property type="evidence" value="ECO:0007669"/>
    <property type="project" value="InterPro"/>
</dbReference>
<feature type="signal peptide" evidence="3">
    <location>
        <begin position="1"/>
        <end position="19"/>
    </location>
</feature>
<dbReference type="PANTHER" id="PTHR35841">
    <property type="entry name" value="PHOSPHONATES-BINDING PERIPLASMIC PROTEIN"/>
    <property type="match status" value="1"/>
</dbReference>
<evidence type="ECO:0000256" key="3">
    <source>
        <dbReference type="SAM" id="SignalP"/>
    </source>
</evidence>
<dbReference type="GO" id="GO:0043190">
    <property type="term" value="C:ATP-binding cassette (ABC) transporter complex"/>
    <property type="evidence" value="ECO:0007669"/>
    <property type="project" value="InterPro"/>
</dbReference>
<dbReference type="Pfam" id="PF12974">
    <property type="entry name" value="Phosphonate-bd"/>
    <property type="match status" value="1"/>
</dbReference>
<accession>A0A060M1D4</accession>
<dbReference type="HOGENOM" id="CLU_051472_0_0_9"/>
<dbReference type="CDD" id="cd01071">
    <property type="entry name" value="PBP2_PhnD_like"/>
    <property type="match status" value="1"/>
</dbReference>
<dbReference type="NCBIfam" id="TIGR01098">
    <property type="entry name" value="3A0109s03R"/>
    <property type="match status" value="1"/>
</dbReference>